<keyword evidence="11 17" id="KW-0521">NADP</keyword>
<dbReference type="GO" id="GO:0051287">
    <property type="term" value="F:NAD binding"/>
    <property type="evidence" value="ECO:0007669"/>
    <property type="project" value="InterPro"/>
</dbReference>
<evidence type="ECO:0000256" key="8">
    <source>
        <dbReference type="ARBA" id="ARBA00022553"/>
    </source>
</evidence>
<feature type="binding site" evidence="16">
    <location>
        <position position="130"/>
    </location>
    <ligand>
        <name>D-threo-isocitrate</name>
        <dbReference type="ChEBI" id="CHEBI:15562"/>
    </ligand>
</feature>
<keyword evidence="6 21" id="KW-0329">Glyoxylate bypass</keyword>
<dbReference type="PROSITE" id="PS00470">
    <property type="entry name" value="IDH_IMDH"/>
    <property type="match status" value="1"/>
</dbReference>
<accession>A0AAV3M6Z0</accession>
<dbReference type="GO" id="GO:0006097">
    <property type="term" value="P:glyoxylate cycle"/>
    <property type="evidence" value="ECO:0007669"/>
    <property type="project" value="UniProtKB-KW"/>
</dbReference>
<feature type="site" description="Critical for catalysis" evidence="19">
    <location>
        <position position="231"/>
    </location>
</feature>
<feature type="binding site" evidence="16">
    <location>
        <position position="120"/>
    </location>
    <ligand>
        <name>D-threo-isocitrate</name>
        <dbReference type="ChEBI" id="CHEBI:15562"/>
    </ligand>
</feature>
<keyword evidence="10 18" id="KW-0460">Magnesium</keyword>
<keyword evidence="12 23" id="KW-0560">Oxidoreductase</keyword>
<proteinExistence type="inferred from homology"/>
<feature type="modified residue" description="N6-succinyllysine" evidence="20">
    <location>
        <position position="243"/>
    </location>
</feature>
<feature type="binding site" evidence="17">
    <location>
        <position position="353"/>
    </location>
    <ligand>
        <name>NADP(+)</name>
        <dbReference type="ChEBI" id="CHEBI:58349"/>
    </ligand>
</feature>
<evidence type="ECO:0000256" key="6">
    <source>
        <dbReference type="ARBA" id="ARBA00022435"/>
    </source>
</evidence>
<dbReference type="SMART" id="SM01329">
    <property type="entry name" value="Iso_dh"/>
    <property type="match status" value="1"/>
</dbReference>
<name>A0AAV3M6Z0_9GAMM</name>
<evidence type="ECO:0000256" key="1">
    <source>
        <dbReference type="ARBA" id="ARBA00001936"/>
    </source>
</evidence>
<dbReference type="PANTHER" id="PTHR43504">
    <property type="entry name" value="ISOCITRATE DEHYDROGENASE [NADP]"/>
    <property type="match status" value="1"/>
</dbReference>
<keyword evidence="7 21" id="KW-0816">Tricarboxylic acid cycle</keyword>
<evidence type="ECO:0000256" key="10">
    <source>
        <dbReference type="ARBA" id="ARBA00022842"/>
    </source>
</evidence>
<sequence length="417" mass="45572">MDSKVVVPAEGAKITIDAKGKLNVPNNPIIPFIEGDGIGVDVTPAMLKVVDAAVKKAYNGERKISWMEIYTGEKSTQLYGKDVWLPQETLDLIRDYRVSIKGPLTTPVGGGIRSLNVALRQQLDLYICLRPVRYYKGTPSPVKQPELTDMVIFRENSEDIYAGIEWKAGSAEADKVIKFLQNEMGVTKIRFPQNCGIGIKPCSEEGTKRLVRAAIEYAIDNSRDSVTLVHKGNIMKFTEGAFKDWGYQLAQEEFGGELIDGGPWVKIKNPKTGKDIIVKDVIADAFLQQILLRPAEYDVIACMNLNGDYISDALAAQVGGIGIAPGANIGSECALFEATHGTAPKYAGQDKVNPGSIILSAEMMLRHMGWVEAADLIVKGMEGAIAAKTVTYDFERQLEGAKLLKCSEFGDAIIKHM</sequence>
<keyword evidence="8" id="KW-0597">Phosphoprotein</keyword>
<evidence type="ECO:0000256" key="9">
    <source>
        <dbReference type="ARBA" id="ARBA00022723"/>
    </source>
</evidence>
<dbReference type="Gene3D" id="3.40.718.10">
    <property type="entry name" value="Isopropylmalate Dehydrogenase"/>
    <property type="match status" value="1"/>
</dbReference>
<evidence type="ECO:0000256" key="7">
    <source>
        <dbReference type="ARBA" id="ARBA00022532"/>
    </source>
</evidence>
<comment type="cofactor">
    <cofactor evidence="18">
        <name>Mg(2+)</name>
        <dbReference type="ChEBI" id="CHEBI:18420"/>
    </cofactor>
    <cofactor evidence="18">
        <name>Mn(2+)</name>
        <dbReference type="ChEBI" id="CHEBI:29035"/>
    </cofactor>
    <text evidence="18">Binds 1 Mg(2+) or Mn(2+) ion per subunit.</text>
</comment>
<dbReference type="GO" id="GO:0006099">
    <property type="term" value="P:tricarboxylic acid cycle"/>
    <property type="evidence" value="ECO:0007669"/>
    <property type="project" value="UniProtKB-UniRule"/>
</dbReference>
<feature type="binding site" evidence="16">
    <location>
        <position position="116"/>
    </location>
    <ligand>
        <name>D-threo-isocitrate</name>
        <dbReference type="ChEBI" id="CHEBI:15562"/>
    </ligand>
</feature>
<evidence type="ECO:0000313" key="23">
    <source>
        <dbReference type="EMBL" id="EUD11611.1"/>
    </source>
</evidence>
<dbReference type="SUPFAM" id="SSF53659">
    <property type="entry name" value="Isocitrate/Isopropylmalate dehydrogenase-like"/>
    <property type="match status" value="1"/>
</dbReference>
<dbReference type="Pfam" id="PF00180">
    <property type="entry name" value="Iso_dh"/>
    <property type="match status" value="1"/>
</dbReference>
<evidence type="ECO:0000256" key="16">
    <source>
        <dbReference type="PIRSR" id="PIRSR604439-1"/>
    </source>
</evidence>
<comment type="cofactor">
    <cofactor evidence="1">
        <name>Mn(2+)</name>
        <dbReference type="ChEBI" id="CHEBI:29035"/>
    </cofactor>
</comment>
<feature type="binding site" evidence="17">
    <location>
        <begin position="340"/>
        <end position="346"/>
    </location>
    <ligand>
        <name>NADP(+)</name>
        <dbReference type="ChEBI" id="CHEBI:58349"/>
    </ligand>
</feature>
<feature type="domain" description="Isopropylmalate dehydrogenase-like" evidence="22">
    <location>
        <begin position="29"/>
        <end position="413"/>
    </location>
</feature>
<dbReference type="GO" id="GO:0000287">
    <property type="term" value="F:magnesium ion binding"/>
    <property type="evidence" value="ECO:0007669"/>
    <property type="project" value="InterPro"/>
</dbReference>
<evidence type="ECO:0000256" key="3">
    <source>
        <dbReference type="ARBA" id="ARBA00011738"/>
    </source>
</evidence>
<comment type="similarity">
    <text evidence="2">Belongs to the isocitrate and isopropylmalate dehydrogenases family.</text>
</comment>
<feature type="modified residue" description="N6-acetyllysine" evidence="20">
    <location>
        <position position="143"/>
    </location>
</feature>
<feature type="binding site" evidence="17">
    <location>
        <position position="392"/>
    </location>
    <ligand>
        <name>NADP(+)</name>
        <dbReference type="ChEBI" id="CHEBI:58349"/>
    </ligand>
</feature>
<dbReference type="EMBL" id="JALD01000039">
    <property type="protein sequence ID" value="EUD11611.1"/>
    <property type="molecule type" value="Genomic_DNA"/>
</dbReference>
<evidence type="ECO:0000256" key="13">
    <source>
        <dbReference type="ARBA" id="ARBA00023211"/>
    </source>
</evidence>
<comment type="catalytic activity">
    <reaction evidence="14">
        <text>D-threo-isocitrate + NADP(+) = 2-oxoglutarate + CO2 + NADPH</text>
        <dbReference type="Rhea" id="RHEA:19629"/>
        <dbReference type="ChEBI" id="CHEBI:15562"/>
        <dbReference type="ChEBI" id="CHEBI:16526"/>
        <dbReference type="ChEBI" id="CHEBI:16810"/>
        <dbReference type="ChEBI" id="CHEBI:57783"/>
        <dbReference type="ChEBI" id="CHEBI:58349"/>
        <dbReference type="EC" id="1.1.1.42"/>
    </reaction>
</comment>
<evidence type="ECO:0000256" key="12">
    <source>
        <dbReference type="ARBA" id="ARBA00023002"/>
    </source>
</evidence>
<dbReference type="InterPro" id="IPR004439">
    <property type="entry name" value="Isocitrate_DH_NADP_dimer_prok"/>
</dbReference>
<dbReference type="InterPro" id="IPR019818">
    <property type="entry name" value="IsoCit/isopropylmalate_DH_CS"/>
</dbReference>
<evidence type="ECO:0000256" key="4">
    <source>
        <dbReference type="ARBA" id="ARBA00013013"/>
    </source>
</evidence>
<feature type="site" description="Critical for catalysis" evidence="19">
    <location>
        <position position="161"/>
    </location>
</feature>
<feature type="modified residue" description="Phosphoserine" evidence="20">
    <location>
        <position position="114"/>
    </location>
</feature>
<keyword evidence="13 18" id="KW-0464">Manganese</keyword>
<dbReference type="RefSeq" id="WP_036961337.1">
    <property type="nucleotide sequence ID" value="NZ_JALD01000039.1"/>
</dbReference>
<comment type="function">
    <text evidence="15">Catalyzes the oxidative decarboxylation of isocitrate to 2-oxoglutarate and carbon dioxide with the concomitant reduction of NADP(+).</text>
</comment>
<dbReference type="FunFam" id="3.40.718.10:FF:000005">
    <property type="entry name" value="Isocitrate dehydrogenase [NADP]"/>
    <property type="match status" value="1"/>
</dbReference>
<evidence type="ECO:0000313" key="24">
    <source>
        <dbReference type="Proteomes" id="UP000022311"/>
    </source>
</evidence>
<evidence type="ECO:0000256" key="21">
    <source>
        <dbReference type="RuleBase" id="RU004446"/>
    </source>
</evidence>
<evidence type="ECO:0000256" key="17">
    <source>
        <dbReference type="PIRSR" id="PIRSR604439-2"/>
    </source>
</evidence>
<evidence type="ECO:0000259" key="22">
    <source>
        <dbReference type="SMART" id="SM01329"/>
    </source>
</evidence>
<feature type="modified residue" description="N6-succinyllysine" evidence="20">
    <location>
        <position position="101"/>
    </location>
</feature>
<protein>
    <recommendedName>
        <fullName evidence="5 21">Isocitrate dehydrogenase [NADP]</fullName>
        <ecNumber evidence="4 21">1.1.1.42</ecNumber>
    </recommendedName>
</protein>
<keyword evidence="9 21" id="KW-0479">Metal-binding</keyword>
<gene>
    <name evidence="23" type="primary">icd</name>
    <name evidence="23" type="ORF">HMPREF1563_0818</name>
</gene>
<evidence type="ECO:0000256" key="20">
    <source>
        <dbReference type="PIRSR" id="PIRSR604439-5"/>
    </source>
</evidence>
<feature type="binding site" evidence="17">
    <location>
        <position position="396"/>
    </location>
    <ligand>
        <name>NADP(+)</name>
        <dbReference type="ChEBI" id="CHEBI:58349"/>
    </ligand>
</feature>
<evidence type="ECO:0000256" key="18">
    <source>
        <dbReference type="PIRSR" id="PIRSR604439-3"/>
    </source>
</evidence>
<organism evidence="23 24">
    <name type="scientific">Providencia alcalifaciens 205/92</name>
    <dbReference type="NCBI Taxonomy" id="1256988"/>
    <lineage>
        <taxon>Bacteria</taxon>
        <taxon>Pseudomonadati</taxon>
        <taxon>Pseudomonadota</taxon>
        <taxon>Gammaproteobacteria</taxon>
        <taxon>Enterobacterales</taxon>
        <taxon>Morganellaceae</taxon>
        <taxon>Providencia</taxon>
    </lineage>
</organism>
<comment type="caution">
    <text evidence="23">The sequence shown here is derived from an EMBL/GenBank/DDBJ whole genome shotgun (WGS) entry which is preliminary data.</text>
</comment>
<evidence type="ECO:0000256" key="14">
    <source>
        <dbReference type="ARBA" id="ARBA00023554"/>
    </source>
</evidence>
<evidence type="ECO:0000256" key="19">
    <source>
        <dbReference type="PIRSR" id="PIRSR604439-4"/>
    </source>
</evidence>
<evidence type="ECO:0000256" key="11">
    <source>
        <dbReference type="ARBA" id="ARBA00022857"/>
    </source>
</evidence>
<feature type="binding site" evidence="18">
    <location>
        <position position="308"/>
    </location>
    <ligand>
        <name>Mg(2+)</name>
        <dbReference type="ChEBI" id="CHEBI:18420"/>
    </ligand>
</feature>
<comment type="subunit">
    <text evidence="3">Homodimer.</text>
</comment>
<dbReference type="Proteomes" id="UP000022311">
    <property type="component" value="Unassembled WGS sequence"/>
</dbReference>
<dbReference type="PANTHER" id="PTHR43504:SF1">
    <property type="entry name" value="ISOCITRATE DEHYDROGENASE [NADP]"/>
    <property type="match status" value="1"/>
</dbReference>
<dbReference type="AlphaFoldDB" id="A0AAV3M6Z0"/>
<dbReference type="EC" id="1.1.1.42" evidence="4 21"/>
<feature type="binding site" evidence="16">
    <location>
        <position position="154"/>
    </location>
    <ligand>
        <name>D-threo-isocitrate</name>
        <dbReference type="ChEBI" id="CHEBI:15562"/>
    </ligand>
</feature>
<reference evidence="23 24" key="1">
    <citation type="submission" date="2014-01" db="EMBL/GenBank/DDBJ databases">
        <authorList>
            <person name="Durkin A.S."/>
            <person name="McCorrison J."/>
            <person name="Torralba M."/>
            <person name="Gillis M."/>
            <person name="Haft D.H."/>
            <person name="Methe B."/>
            <person name="Sutton G."/>
            <person name="Nelson K.E."/>
        </authorList>
    </citation>
    <scope>NUCLEOTIDE SEQUENCE [LARGE SCALE GENOMIC DNA]</scope>
    <source>
        <strain evidence="23 24">205/92</strain>
    </source>
</reference>
<evidence type="ECO:0000256" key="15">
    <source>
        <dbReference type="ARBA" id="ARBA00046127"/>
    </source>
</evidence>
<dbReference type="NCBIfam" id="TIGR00183">
    <property type="entry name" value="prok_nadp_idh"/>
    <property type="match status" value="1"/>
</dbReference>
<evidence type="ECO:0000256" key="5">
    <source>
        <dbReference type="ARBA" id="ARBA00019562"/>
    </source>
</evidence>
<evidence type="ECO:0000256" key="2">
    <source>
        <dbReference type="ARBA" id="ARBA00007769"/>
    </source>
</evidence>
<feature type="binding site" evidence="16">
    <location>
        <position position="114"/>
    </location>
    <ligand>
        <name>D-threo-isocitrate</name>
        <dbReference type="ChEBI" id="CHEBI:15562"/>
    </ligand>
</feature>
<dbReference type="GO" id="GO:0004450">
    <property type="term" value="F:isocitrate dehydrogenase (NADP+) activity"/>
    <property type="evidence" value="ECO:0007669"/>
    <property type="project" value="UniProtKB-UniRule"/>
</dbReference>
<dbReference type="NCBIfam" id="NF005425">
    <property type="entry name" value="PRK07006.1"/>
    <property type="match status" value="1"/>
</dbReference>
<dbReference type="InterPro" id="IPR024084">
    <property type="entry name" value="IsoPropMal-DH-like_dom"/>
</dbReference>
<feature type="binding site" evidence="17">
    <location>
        <position position="105"/>
    </location>
    <ligand>
        <name>NADP(+)</name>
        <dbReference type="ChEBI" id="CHEBI:58349"/>
    </ligand>
</feature>